<protein>
    <submittedName>
        <fullName evidence="2">Uncharacterized protein</fullName>
    </submittedName>
</protein>
<evidence type="ECO:0000256" key="1">
    <source>
        <dbReference type="SAM" id="MobiDB-lite"/>
    </source>
</evidence>
<feature type="compositionally biased region" description="Acidic residues" evidence="1">
    <location>
        <begin position="245"/>
        <end position="267"/>
    </location>
</feature>
<keyword evidence="3" id="KW-1185">Reference proteome</keyword>
<dbReference type="HOGENOM" id="CLU_342004_0_0_1"/>
<evidence type="ECO:0000313" key="2">
    <source>
        <dbReference type="EMBL" id="KIO29815.1"/>
    </source>
</evidence>
<accession>A0A0C3QEX0</accession>
<feature type="compositionally biased region" description="Basic and acidic residues" evidence="1">
    <location>
        <begin position="328"/>
        <end position="339"/>
    </location>
</feature>
<name>A0A0C3QEX0_9AGAM</name>
<feature type="compositionally biased region" description="Polar residues" evidence="1">
    <location>
        <begin position="737"/>
        <end position="746"/>
    </location>
</feature>
<reference evidence="2 3" key="1">
    <citation type="submission" date="2014-04" db="EMBL/GenBank/DDBJ databases">
        <authorList>
            <consortium name="DOE Joint Genome Institute"/>
            <person name="Kuo A."/>
            <person name="Girlanda M."/>
            <person name="Perotto S."/>
            <person name="Kohler A."/>
            <person name="Nagy L.G."/>
            <person name="Floudas D."/>
            <person name="Copeland A."/>
            <person name="Barry K.W."/>
            <person name="Cichocki N."/>
            <person name="Veneault-Fourrey C."/>
            <person name="LaButti K."/>
            <person name="Lindquist E.A."/>
            <person name="Lipzen A."/>
            <person name="Lundell T."/>
            <person name="Morin E."/>
            <person name="Murat C."/>
            <person name="Sun H."/>
            <person name="Tunlid A."/>
            <person name="Henrissat B."/>
            <person name="Grigoriev I.V."/>
            <person name="Hibbett D.S."/>
            <person name="Martin F."/>
            <person name="Nordberg H.P."/>
            <person name="Cantor M.N."/>
            <person name="Hua S.X."/>
        </authorList>
    </citation>
    <scope>NUCLEOTIDE SEQUENCE [LARGE SCALE GENOMIC DNA]</scope>
    <source>
        <strain evidence="2 3">MUT 4182</strain>
    </source>
</reference>
<feature type="compositionally biased region" description="Low complexity" evidence="1">
    <location>
        <begin position="717"/>
        <end position="736"/>
    </location>
</feature>
<feature type="compositionally biased region" description="Low complexity" evidence="1">
    <location>
        <begin position="763"/>
        <end position="775"/>
    </location>
</feature>
<proteinExistence type="predicted"/>
<gene>
    <name evidence="2" type="ORF">M407DRAFT_21066</name>
</gene>
<dbReference type="AlphaFoldDB" id="A0A0C3QEX0"/>
<feature type="region of interest" description="Disordered" evidence="1">
    <location>
        <begin position="245"/>
        <end position="349"/>
    </location>
</feature>
<dbReference type="OrthoDB" id="3228790at2759"/>
<reference evidence="3" key="2">
    <citation type="submission" date="2015-01" db="EMBL/GenBank/DDBJ databases">
        <title>Evolutionary Origins and Diversification of the Mycorrhizal Mutualists.</title>
        <authorList>
            <consortium name="DOE Joint Genome Institute"/>
            <consortium name="Mycorrhizal Genomics Consortium"/>
            <person name="Kohler A."/>
            <person name="Kuo A."/>
            <person name="Nagy L.G."/>
            <person name="Floudas D."/>
            <person name="Copeland A."/>
            <person name="Barry K.W."/>
            <person name="Cichocki N."/>
            <person name="Veneault-Fourrey C."/>
            <person name="LaButti K."/>
            <person name="Lindquist E.A."/>
            <person name="Lipzen A."/>
            <person name="Lundell T."/>
            <person name="Morin E."/>
            <person name="Murat C."/>
            <person name="Riley R."/>
            <person name="Ohm R."/>
            <person name="Sun H."/>
            <person name="Tunlid A."/>
            <person name="Henrissat B."/>
            <person name="Grigoriev I.V."/>
            <person name="Hibbett D.S."/>
            <person name="Martin F."/>
        </authorList>
    </citation>
    <scope>NUCLEOTIDE SEQUENCE [LARGE SCALE GENOMIC DNA]</scope>
    <source>
        <strain evidence="3">MUT 4182</strain>
    </source>
</reference>
<dbReference type="EMBL" id="KN822978">
    <property type="protein sequence ID" value="KIO29815.1"/>
    <property type="molecule type" value="Genomic_DNA"/>
</dbReference>
<feature type="region of interest" description="Disordered" evidence="1">
    <location>
        <begin position="695"/>
        <end position="775"/>
    </location>
</feature>
<dbReference type="Proteomes" id="UP000054248">
    <property type="component" value="Unassembled WGS sequence"/>
</dbReference>
<organism evidence="2 3">
    <name type="scientific">Tulasnella calospora MUT 4182</name>
    <dbReference type="NCBI Taxonomy" id="1051891"/>
    <lineage>
        <taxon>Eukaryota</taxon>
        <taxon>Fungi</taxon>
        <taxon>Dikarya</taxon>
        <taxon>Basidiomycota</taxon>
        <taxon>Agaricomycotina</taxon>
        <taxon>Agaricomycetes</taxon>
        <taxon>Cantharellales</taxon>
        <taxon>Tulasnellaceae</taxon>
        <taxon>Tulasnella</taxon>
    </lineage>
</organism>
<feature type="compositionally biased region" description="Acidic residues" evidence="1">
    <location>
        <begin position="290"/>
        <end position="302"/>
    </location>
</feature>
<sequence length="829" mass="90980">MTQQPPKLLDLCRSLEPGAQSHFLRTHVLDFLDDLDLGDSEREELVSGLKSTQKRWAKYPRTDFAQRKYEITELVYKLCKTSKLALPSDVEEANNIMVEIVWAILDWTKVLWIIGVEYGEQPELVHDALAFLINTLPEVITSSASSCTCIIPSIKIEHTFERTDGAIAEELQGPADRVVKSALMVVWRDMLLAQLARPENEDDTSPFIKNVLPSIMEDICTLGNMGVGGLFCLIDHETFEAGDGFESEDDIYIPSDGTEEDDSDDSDAMPPLMDIGSLYPPPKSNVGATEELDDSDDSDEDVPGLGPVSESSSSDSHRENGETSEAGLEARRDEDGKAQDDDDDDAGADISSLTWDLDEEEVNRLQERPRLEKLVLDFVVDYVKRHPSKDAFMIVTTSPLVFKRLDRLRKEFFDHFLQIPHTPHTFSQVLSIYVKEKATNHLTKLISANQSLSARCPGDMQDAASYFIGLTGAANRKQGAKIIMQAMETVIQDMVMEVEFGFKGVRKEAKRVEIMTILKTLKDDERKAAITLWVDQVITPPPEALSKEVQPQQPPVANFNNPMDVLAAMTALATAPAGDYNDPLGHDLIEMLDVNPSNPEVKPLAQRFRPDFSFLFESWKGVLNHGVRQGVKDCVAIGGKLCKDLQAMAPYLQSKLVVVEMKSRLDAERQGYLKTILTLVNRFMVDEVKKAAASRKAAQEGAKRPSETSPGTPPTLTPSTSSGAGSSTSPFGTSPSNTAPNFQFSPTPGGFSASLFPNLVPQTTTTTAPAGAPDATDIPQEYVDMIMSSPLGALFASLGNAMNVAGFGADAQEPVNLAEEEVQAWDSVD</sequence>
<feature type="compositionally biased region" description="Basic and acidic residues" evidence="1">
    <location>
        <begin position="697"/>
        <end position="706"/>
    </location>
</feature>
<evidence type="ECO:0000313" key="3">
    <source>
        <dbReference type="Proteomes" id="UP000054248"/>
    </source>
</evidence>